<dbReference type="AlphaFoldDB" id="A0A1B6E8D6"/>
<evidence type="ECO:0000256" key="2">
    <source>
        <dbReference type="ARBA" id="ARBA00007200"/>
    </source>
</evidence>
<sequence>FFINLLFIVEVCWSNHYITTSHNKDIITLSRFKNAVPFENVCNVEWFTKYILTTMIPALYTSKWYNGDPLSRKDDKYFSIKWTNDGVTRPIGLPQIRQLRVKPDLCKVHPLLQDMPDLICTKAFSDSSEDKEDYDDKWRHINISYDKTAWTYRP</sequence>
<evidence type="ECO:0000256" key="5">
    <source>
        <dbReference type="ARBA" id="ARBA00023136"/>
    </source>
</evidence>
<keyword evidence="4" id="KW-1133">Transmembrane helix</keyword>
<dbReference type="InterPro" id="IPR046791">
    <property type="entry name" value="Polycystin_dom"/>
</dbReference>
<dbReference type="GO" id="GO:0005262">
    <property type="term" value="F:calcium channel activity"/>
    <property type="evidence" value="ECO:0007669"/>
    <property type="project" value="TreeGrafter"/>
</dbReference>
<dbReference type="GO" id="GO:0016020">
    <property type="term" value="C:membrane"/>
    <property type="evidence" value="ECO:0007669"/>
    <property type="project" value="UniProtKB-SubCell"/>
</dbReference>
<comment type="similarity">
    <text evidence="2">Belongs to the polycystin family.</text>
</comment>
<evidence type="ECO:0000259" key="6">
    <source>
        <dbReference type="Pfam" id="PF20519"/>
    </source>
</evidence>
<gene>
    <name evidence="7" type="ORF">g.2028</name>
</gene>
<dbReference type="GO" id="GO:0050982">
    <property type="term" value="P:detection of mechanical stimulus"/>
    <property type="evidence" value="ECO:0007669"/>
    <property type="project" value="TreeGrafter"/>
</dbReference>
<feature type="non-terminal residue" evidence="7">
    <location>
        <position position="154"/>
    </location>
</feature>
<evidence type="ECO:0000256" key="1">
    <source>
        <dbReference type="ARBA" id="ARBA00004141"/>
    </source>
</evidence>
<feature type="domain" description="Polycystin" evidence="6">
    <location>
        <begin position="39"/>
        <end position="154"/>
    </location>
</feature>
<dbReference type="InterPro" id="IPR051223">
    <property type="entry name" value="Polycystin"/>
</dbReference>
<protein>
    <recommendedName>
        <fullName evidence="6">Polycystin domain-containing protein</fullName>
    </recommendedName>
</protein>
<evidence type="ECO:0000256" key="4">
    <source>
        <dbReference type="ARBA" id="ARBA00022989"/>
    </source>
</evidence>
<keyword evidence="3" id="KW-0812">Transmembrane</keyword>
<dbReference type="EMBL" id="GEDC01003143">
    <property type="protein sequence ID" value="JAS34155.1"/>
    <property type="molecule type" value="Transcribed_RNA"/>
</dbReference>
<accession>A0A1B6E8D6</accession>
<comment type="subcellular location">
    <subcellularLocation>
        <location evidence="1">Membrane</location>
        <topology evidence="1">Multi-pass membrane protein</topology>
    </subcellularLocation>
</comment>
<name>A0A1B6E8D6_9HEMI</name>
<proteinExistence type="inferred from homology"/>
<organism evidence="7">
    <name type="scientific">Clastoptera arizonana</name>
    <name type="common">Arizona spittle bug</name>
    <dbReference type="NCBI Taxonomy" id="38151"/>
    <lineage>
        <taxon>Eukaryota</taxon>
        <taxon>Metazoa</taxon>
        <taxon>Ecdysozoa</taxon>
        <taxon>Arthropoda</taxon>
        <taxon>Hexapoda</taxon>
        <taxon>Insecta</taxon>
        <taxon>Pterygota</taxon>
        <taxon>Neoptera</taxon>
        <taxon>Paraneoptera</taxon>
        <taxon>Hemiptera</taxon>
        <taxon>Auchenorrhyncha</taxon>
        <taxon>Cercopoidea</taxon>
        <taxon>Clastopteridae</taxon>
        <taxon>Clastoptera</taxon>
    </lineage>
</organism>
<keyword evidence="5" id="KW-0472">Membrane</keyword>
<dbReference type="Pfam" id="PF20519">
    <property type="entry name" value="Polycystin_dom"/>
    <property type="match status" value="1"/>
</dbReference>
<reference evidence="7" key="1">
    <citation type="submission" date="2015-12" db="EMBL/GenBank/DDBJ databases">
        <title>De novo transcriptome assembly of four potential Pierce s Disease insect vectors from Arizona vineyards.</title>
        <authorList>
            <person name="Tassone E.E."/>
        </authorList>
    </citation>
    <scope>NUCLEOTIDE SEQUENCE</scope>
</reference>
<evidence type="ECO:0000313" key="7">
    <source>
        <dbReference type="EMBL" id="JAS34155.1"/>
    </source>
</evidence>
<dbReference type="PANTHER" id="PTHR10877:SF150">
    <property type="entry name" value="REJ DOMAIN-CONTAINING PROTEIN"/>
    <property type="match status" value="1"/>
</dbReference>
<dbReference type="PANTHER" id="PTHR10877">
    <property type="entry name" value="POLYCYSTIN FAMILY MEMBER"/>
    <property type="match status" value="1"/>
</dbReference>
<feature type="non-terminal residue" evidence="7">
    <location>
        <position position="1"/>
    </location>
</feature>
<evidence type="ECO:0000256" key="3">
    <source>
        <dbReference type="ARBA" id="ARBA00022692"/>
    </source>
</evidence>